<gene>
    <name evidence="26" type="ORF">GSTENG00023756001</name>
</gene>
<dbReference type="Gene3D" id="2.60.40.150">
    <property type="entry name" value="C2 domain"/>
    <property type="match status" value="1"/>
</dbReference>
<dbReference type="FunFam" id="2.60.40.150:FF:000049">
    <property type="entry name" value="Protein kinase C delta type"/>
    <property type="match status" value="1"/>
</dbReference>
<evidence type="ECO:0000256" key="2">
    <source>
        <dbReference type="ARBA" id="ARBA00004496"/>
    </source>
</evidence>
<evidence type="ECO:0000256" key="18">
    <source>
        <dbReference type="ARBA" id="ARBA00047272"/>
    </source>
</evidence>
<evidence type="ECO:0000256" key="19">
    <source>
        <dbReference type="ARBA" id="ARBA00047470"/>
    </source>
</evidence>
<dbReference type="SUPFAM" id="SSF49562">
    <property type="entry name" value="C2 domain (Calcium/lipid-binding domain, CaLB)"/>
    <property type="match status" value="1"/>
</dbReference>
<dbReference type="Pfam" id="PF00069">
    <property type="entry name" value="Pkinase"/>
    <property type="match status" value="1"/>
</dbReference>
<dbReference type="AlphaFoldDB" id="Q4S5F7"/>
<evidence type="ECO:0000256" key="5">
    <source>
        <dbReference type="ARBA" id="ARBA00022475"/>
    </source>
</evidence>
<dbReference type="Pfam" id="PF21494">
    <property type="entry name" value="PKC_C2"/>
    <property type="match status" value="1"/>
</dbReference>
<evidence type="ECO:0000256" key="16">
    <source>
        <dbReference type="ARBA" id="ARBA00022840"/>
    </source>
</evidence>
<keyword evidence="5" id="KW-1003">Cell membrane</keyword>
<keyword evidence="16 21" id="KW-0067">ATP-binding</keyword>
<dbReference type="OrthoDB" id="63267at2759"/>
<dbReference type="InterPro" id="IPR035892">
    <property type="entry name" value="C2_domain_sf"/>
</dbReference>
<protein>
    <recommendedName>
        <fullName evidence="4">protein kinase C</fullName>
        <ecNumber evidence="4">2.7.11.13</ecNumber>
    </recommendedName>
</protein>
<dbReference type="InterPro" id="IPR000719">
    <property type="entry name" value="Prot_kinase_dom"/>
</dbReference>
<dbReference type="PRINTS" id="PR00008">
    <property type="entry name" value="DAGPEDOMAIN"/>
</dbReference>
<evidence type="ECO:0000256" key="4">
    <source>
        <dbReference type="ARBA" id="ARBA00012429"/>
    </source>
</evidence>
<dbReference type="GO" id="GO:0008270">
    <property type="term" value="F:zinc ion binding"/>
    <property type="evidence" value="ECO:0007669"/>
    <property type="project" value="UniProtKB-KW"/>
</dbReference>
<dbReference type="SMART" id="SM00133">
    <property type="entry name" value="S_TK_X"/>
    <property type="match status" value="1"/>
</dbReference>
<dbReference type="SUPFAM" id="SSF56112">
    <property type="entry name" value="Protein kinase-like (PK-like)"/>
    <property type="match status" value="1"/>
</dbReference>
<dbReference type="SMART" id="SM00109">
    <property type="entry name" value="C1"/>
    <property type="match status" value="2"/>
</dbReference>
<evidence type="ECO:0000259" key="23">
    <source>
        <dbReference type="PROSITE" id="PS50011"/>
    </source>
</evidence>
<dbReference type="PROSITE" id="PS00108">
    <property type="entry name" value="PROTEIN_KINASE_ST"/>
    <property type="match status" value="1"/>
</dbReference>
<dbReference type="InterPro" id="IPR020454">
    <property type="entry name" value="DAG/PE-bd"/>
</dbReference>
<evidence type="ECO:0000256" key="13">
    <source>
        <dbReference type="ARBA" id="ARBA00022771"/>
    </source>
</evidence>
<name>Q4S5F7_TETNG</name>
<evidence type="ECO:0000256" key="3">
    <source>
        <dbReference type="ARBA" id="ARBA00005490"/>
    </source>
</evidence>
<dbReference type="Gene3D" id="3.30.200.20">
    <property type="entry name" value="Phosphorylase Kinase, domain 1"/>
    <property type="match status" value="1"/>
</dbReference>
<dbReference type="PIRSF" id="PIRSF000551">
    <property type="entry name" value="PKC_delta"/>
    <property type="match status" value="1"/>
</dbReference>
<feature type="binding site" evidence="21">
    <location>
        <begin position="452"/>
        <end position="478"/>
    </location>
    <ligand>
        <name>ATP</name>
        <dbReference type="ChEBI" id="CHEBI:30616"/>
    </ligand>
</feature>
<dbReference type="InterPro" id="IPR014376">
    <property type="entry name" value="Prot_kin_PKC_delta"/>
</dbReference>
<keyword evidence="14" id="KW-0418">Kinase</keyword>
<evidence type="ECO:0000256" key="22">
    <source>
        <dbReference type="SAM" id="MobiDB-lite"/>
    </source>
</evidence>
<evidence type="ECO:0000256" key="21">
    <source>
        <dbReference type="PIRSR" id="PIRSR000551-51"/>
    </source>
</evidence>
<evidence type="ECO:0000256" key="11">
    <source>
        <dbReference type="ARBA" id="ARBA00022737"/>
    </source>
</evidence>
<dbReference type="InterPro" id="IPR011009">
    <property type="entry name" value="Kinase-like_dom_sf"/>
</dbReference>
<dbReference type="CDD" id="cd20837">
    <property type="entry name" value="C1_nPKC_theta-like_rpt2"/>
    <property type="match status" value="1"/>
</dbReference>
<feature type="non-terminal residue" evidence="26">
    <location>
        <position position="813"/>
    </location>
</feature>
<dbReference type="EMBL" id="CAAE01014731">
    <property type="protein sequence ID" value="CAG04125.1"/>
    <property type="molecule type" value="Genomic_DNA"/>
</dbReference>
<evidence type="ECO:0000256" key="15">
    <source>
        <dbReference type="ARBA" id="ARBA00022833"/>
    </source>
</evidence>
<reference evidence="26" key="1">
    <citation type="journal article" date="2004" name="Nature">
        <title>Genome duplication in the teleost fish Tetraodon nigroviridis reveals the early vertebrate proto-karyotype.</title>
        <authorList>
            <person name="Jaillon O."/>
            <person name="Aury J.-M."/>
            <person name="Brunet F."/>
            <person name="Petit J.-L."/>
            <person name="Stange-Thomann N."/>
            <person name="Mauceli E."/>
            <person name="Bouneau L."/>
            <person name="Fischer C."/>
            <person name="Ozouf-Costaz C."/>
            <person name="Bernot A."/>
            <person name="Nicaud S."/>
            <person name="Jaffe D."/>
            <person name="Fisher S."/>
            <person name="Lutfalla G."/>
            <person name="Dossat C."/>
            <person name="Segurens B."/>
            <person name="Dasilva C."/>
            <person name="Salanoubat M."/>
            <person name="Levy M."/>
            <person name="Boudet N."/>
            <person name="Castellano S."/>
            <person name="Anthouard V."/>
            <person name="Jubin C."/>
            <person name="Castelli V."/>
            <person name="Katinka M."/>
            <person name="Vacherie B."/>
            <person name="Biemont C."/>
            <person name="Skalli Z."/>
            <person name="Cattolico L."/>
            <person name="Poulain J."/>
            <person name="De Berardinis V."/>
            <person name="Cruaud C."/>
            <person name="Duprat S."/>
            <person name="Brottier P."/>
            <person name="Coutanceau J.-P."/>
            <person name="Gouzy J."/>
            <person name="Parra G."/>
            <person name="Lardier G."/>
            <person name="Chapple C."/>
            <person name="McKernan K.J."/>
            <person name="McEwan P."/>
            <person name="Bosak S."/>
            <person name="Kellis M."/>
            <person name="Volff J.-N."/>
            <person name="Guigo R."/>
            <person name="Zody M.C."/>
            <person name="Mesirov J."/>
            <person name="Lindblad-Toh K."/>
            <person name="Birren B."/>
            <person name="Nusbaum C."/>
            <person name="Kahn D."/>
            <person name="Robinson-Rechavi M."/>
            <person name="Laudet V."/>
            <person name="Schachter V."/>
            <person name="Quetier F."/>
            <person name="Saurin W."/>
            <person name="Scarpelli C."/>
            <person name="Wincker P."/>
            <person name="Lander E.S."/>
            <person name="Weissenbach J."/>
            <person name="Roest Crollius H."/>
        </authorList>
    </citation>
    <scope>NUCLEOTIDE SEQUENCE [LARGE SCALE GENOMIC DNA]</scope>
</reference>
<dbReference type="GO" id="GO:0004697">
    <property type="term" value="F:diacylglycerol-dependent serine/threonine kinase activity"/>
    <property type="evidence" value="ECO:0007669"/>
    <property type="project" value="UniProtKB-EC"/>
</dbReference>
<evidence type="ECO:0000256" key="10">
    <source>
        <dbReference type="ARBA" id="ARBA00022723"/>
    </source>
</evidence>
<comment type="catalytic activity">
    <reaction evidence="18">
        <text>L-threonyl-[protein] + ATP = O-phospho-L-threonyl-[protein] + ADP + H(+)</text>
        <dbReference type="Rhea" id="RHEA:46608"/>
        <dbReference type="Rhea" id="RHEA-COMP:11060"/>
        <dbReference type="Rhea" id="RHEA-COMP:11605"/>
        <dbReference type="ChEBI" id="CHEBI:15378"/>
        <dbReference type="ChEBI" id="CHEBI:30013"/>
        <dbReference type="ChEBI" id="CHEBI:30616"/>
        <dbReference type="ChEBI" id="CHEBI:61977"/>
        <dbReference type="ChEBI" id="CHEBI:456216"/>
        <dbReference type="EC" id="2.7.11.13"/>
    </reaction>
</comment>
<evidence type="ECO:0000256" key="1">
    <source>
        <dbReference type="ARBA" id="ARBA00004202"/>
    </source>
</evidence>
<dbReference type="InterPro" id="IPR008271">
    <property type="entry name" value="Ser/Thr_kinase_AS"/>
</dbReference>
<comment type="caution">
    <text evidence="26">The sequence shown here is derived from an EMBL/GenBank/DDBJ whole genome shotgun (WGS) entry which is preliminary data.</text>
</comment>
<evidence type="ECO:0000259" key="24">
    <source>
        <dbReference type="PROSITE" id="PS50081"/>
    </source>
</evidence>
<dbReference type="SUPFAM" id="SSF57889">
    <property type="entry name" value="Cysteine-rich domain"/>
    <property type="match status" value="2"/>
</dbReference>
<keyword evidence="17" id="KW-0472">Membrane</keyword>
<dbReference type="PROSITE" id="PS50081">
    <property type="entry name" value="ZF_DAG_PE_2"/>
    <property type="match status" value="2"/>
</dbReference>
<feature type="domain" description="Phorbol-ester/DAG-type" evidence="24">
    <location>
        <begin position="165"/>
        <end position="240"/>
    </location>
</feature>
<evidence type="ECO:0000256" key="9">
    <source>
        <dbReference type="ARBA" id="ARBA00022679"/>
    </source>
</evidence>
<evidence type="ECO:0000256" key="20">
    <source>
        <dbReference type="PIRSR" id="PIRSR000551-50"/>
    </source>
</evidence>
<dbReference type="FunFam" id="1.10.510.10:FF:000150">
    <property type="entry name" value="Protein kinase C, theta"/>
    <property type="match status" value="1"/>
</dbReference>
<comment type="subcellular location">
    <subcellularLocation>
        <location evidence="1">Cell membrane</location>
        <topology evidence="1">Peripheral membrane protein</topology>
    </subcellularLocation>
    <subcellularLocation>
        <location evidence="2">Cytoplasm</location>
    </subcellularLocation>
</comment>
<keyword evidence="15" id="KW-0862">Zinc</keyword>
<evidence type="ECO:0000256" key="8">
    <source>
        <dbReference type="ARBA" id="ARBA00022553"/>
    </source>
</evidence>
<dbReference type="GO" id="GO:0005524">
    <property type="term" value="F:ATP binding"/>
    <property type="evidence" value="ECO:0007669"/>
    <property type="project" value="UniProtKB-KW"/>
</dbReference>
<dbReference type="Gene3D" id="1.10.510.10">
    <property type="entry name" value="Transferase(Phosphotransferase) domain 1"/>
    <property type="match status" value="1"/>
</dbReference>
<proteinExistence type="inferred from homology"/>
<comment type="similarity">
    <text evidence="3">Belongs to the protein kinase superfamily. AGC Ser/Thr protein kinase family. PKC subfamily.</text>
</comment>
<dbReference type="CDD" id="cd20834">
    <property type="entry name" value="C1_nPKC_theta-like_rpt1"/>
    <property type="match status" value="1"/>
</dbReference>
<keyword evidence="6" id="KW-0963">Cytoplasm</keyword>
<dbReference type="EC" id="2.7.11.13" evidence="4"/>
<reference evidence="26" key="2">
    <citation type="submission" date="2004-02" db="EMBL/GenBank/DDBJ databases">
        <authorList>
            <consortium name="Genoscope"/>
            <consortium name="Whitehead Institute Centre for Genome Research"/>
        </authorList>
    </citation>
    <scope>NUCLEOTIDE SEQUENCE</scope>
</reference>
<keyword evidence="9" id="KW-0808">Transferase</keyword>
<dbReference type="InterPro" id="IPR017892">
    <property type="entry name" value="Pkinase_C"/>
</dbReference>
<dbReference type="InterPro" id="IPR046349">
    <property type="entry name" value="C1-like_sf"/>
</dbReference>
<dbReference type="PROSITE" id="PS00479">
    <property type="entry name" value="ZF_DAG_PE_1"/>
    <property type="match status" value="1"/>
</dbReference>
<comment type="catalytic activity">
    <reaction evidence="19">
        <text>L-seryl-[protein] + ATP = O-phospho-L-seryl-[protein] + ADP + H(+)</text>
        <dbReference type="Rhea" id="RHEA:17989"/>
        <dbReference type="Rhea" id="RHEA-COMP:9863"/>
        <dbReference type="Rhea" id="RHEA-COMP:11604"/>
        <dbReference type="ChEBI" id="CHEBI:15378"/>
        <dbReference type="ChEBI" id="CHEBI:29999"/>
        <dbReference type="ChEBI" id="CHEBI:30616"/>
        <dbReference type="ChEBI" id="CHEBI:83421"/>
        <dbReference type="ChEBI" id="CHEBI:456216"/>
        <dbReference type="EC" id="2.7.11.13"/>
    </reaction>
</comment>
<evidence type="ECO:0000256" key="17">
    <source>
        <dbReference type="ARBA" id="ARBA00023136"/>
    </source>
</evidence>
<dbReference type="SMART" id="SM00220">
    <property type="entry name" value="S_TKc"/>
    <property type="match status" value="1"/>
</dbReference>
<feature type="active site" description="Proton acceptor" evidence="20">
    <location>
        <position position="612"/>
    </location>
</feature>
<keyword evidence="10" id="KW-0479">Metal-binding</keyword>
<sequence length="813" mass="91539">MAPFLRIGFSNFEMDPGLAYHEEVLNPYCAVYMKEAVETDKGQVYKQKRPTMYPPWSTTFDAHIHRGRVMHVVVKDQTAELKSEATVPLDSLATRCKKENGKLEIWLELKPQGRLLMEARYYLEKSDAAGQTGASPESEQQRDGVFALHQRRGAIKQAKIHVVKCHEFSATFFPQPTFCSVCKEFVWCVRGRGAPLARCVLARLFHAFVRRRGLNKQGYQCRQCNAAIHKKCIDKVIAKCTGSAVNSRETLVRAPIHKERFKIDMPHRFKVYNYKSPTFCEHCGTLLWGLARQGLKCEECSMNVHHKCQNKVANLCGVNQKLMAEALALIENQQQARTTRESDGIGREGPVGVGQRGIVRAPSGQIPGAPSSVPACKGRGRSLRTRSSYGDPPSLLLPNLPLPPDLQGVSWDGPVDVSRPILEAAEEPLYAVPKKDHNARFTVDDFVLHKLLGKGSFGKAENGTVSKCSADKSKCLQVFLAELKKSGQFFAVKALKKDVVLMDDDVECTMVERRVLSLAWESPFLAHLYCTFQTKVGTCVGGRGASPVRALTPTPLYVQENLFFVMEYLNGGDLMFHIQNCHKFDVHRATFYAAEIICGLQFLHSKGIIYRDLKLDNILLDSDGHIKIADFGMCKENMWDESQTSTFCGTPDYIAPEILLGQKYNSSVDWWSFGVLLYEMLTGQSPFHGRDEEELFQSIRTDNPSYPHWLSKDAKDILNKLFVREPEERLGVKGNIRAHGFFSATDWAVLEQRRVTPPFRPTLASPSDCSNFDKEFINEKPRLSCVDRTLINSVDQTMFRNFSFVNPGMARVA</sequence>
<dbReference type="Pfam" id="PF00130">
    <property type="entry name" value="C1_1"/>
    <property type="match status" value="2"/>
</dbReference>
<feature type="domain" description="AGC-kinase C-terminal" evidence="25">
    <location>
        <begin position="743"/>
        <end position="813"/>
    </location>
</feature>
<dbReference type="PANTHER" id="PTHR24351">
    <property type="entry name" value="RIBOSOMAL PROTEIN S6 KINASE"/>
    <property type="match status" value="1"/>
</dbReference>
<organism evidence="26">
    <name type="scientific">Tetraodon nigroviridis</name>
    <name type="common">Spotted green pufferfish</name>
    <name type="synonym">Chelonodon nigroviridis</name>
    <dbReference type="NCBI Taxonomy" id="99883"/>
    <lineage>
        <taxon>Eukaryota</taxon>
        <taxon>Metazoa</taxon>
        <taxon>Chordata</taxon>
        <taxon>Craniata</taxon>
        <taxon>Vertebrata</taxon>
        <taxon>Euteleostomi</taxon>
        <taxon>Actinopterygii</taxon>
        <taxon>Neopterygii</taxon>
        <taxon>Teleostei</taxon>
        <taxon>Neoteleostei</taxon>
        <taxon>Acanthomorphata</taxon>
        <taxon>Eupercaria</taxon>
        <taxon>Tetraodontiformes</taxon>
        <taxon>Tetradontoidea</taxon>
        <taxon>Tetraodontidae</taxon>
        <taxon>Tetraodon</taxon>
    </lineage>
</organism>
<evidence type="ECO:0000259" key="25">
    <source>
        <dbReference type="PROSITE" id="PS51285"/>
    </source>
</evidence>
<evidence type="ECO:0000256" key="12">
    <source>
        <dbReference type="ARBA" id="ARBA00022741"/>
    </source>
</evidence>
<accession>Q4S5F7</accession>
<dbReference type="KEGG" id="tng:GSTEN00023756G001"/>
<evidence type="ECO:0000256" key="6">
    <source>
        <dbReference type="ARBA" id="ARBA00022490"/>
    </source>
</evidence>
<dbReference type="InterPro" id="IPR002219">
    <property type="entry name" value="PKC_DAG/PE"/>
</dbReference>
<dbReference type="FunFam" id="3.30.60.20:FF:000003">
    <property type="entry name" value="Protein kinase C delta"/>
    <property type="match status" value="1"/>
</dbReference>
<keyword evidence="12 21" id="KW-0547">Nucleotide-binding</keyword>
<dbReference type="GO" id="GO:0005737">
    <property type="term" value="C:cytoplasm"/>
    <property type="evidence" value="ECO:0007669"/>
    <property type="project" value="UniProtKB-SubCell"/>
</dbReference>
<dbReference type="PROSITE" id="PS50011">
    <property type="entry name" value="PROTEIN_KINASE_DOM"/>
    <property type="match status" value="1"/>
</dbReference>
<dbReference type="Pfam" id="PF00433">
    <property type="entry name" value="Pkinase_C"/>
    <property type="match status" value="1"/>
</dbReference>
<feature type="region of interest" description="Disordered" evidence="22">
    <location>
        <begin position="369"/>
        <end position="396"/>
    </location>
</feature>
<keyword evidence="11" id="KW-0677">Repeat</keyword>
<dbReference type="GO" id="GO:0007165">
    <property type="term" value="P:signal transduction"/>
    <property type="evidence" value="ECO:0007669"/>
    <property type="project" value="UniProtKB-ARBA"/>
</dbReference>
<keyword evidence="7" id="KW-0723">Serine/threonine-protein kinase</keyword>
<keyword evidence="13" id="KW-0863">Zinc-finger</keyword>
<feature type="domain" description="Phorbol-ester/DAG-type" evidence="24">
    <location>
        <begin position="266"/>
        <end position="316"/>
    </location>
</feature>
<feature type="binding site" evidence="21">
    <location>
        <position position="493"/>
    </location>
    <ligand>
        <name>ATP</name>
        <dbReference type="ChEBI" id="CHEBI:30616"/>
    </ligand>
</feature>
<evidence type="ECO:0000313" key="26">
    <source>
        <dbReference type="EMBL" id="CAG04125.1"/>
    </source>
</evidence>
<dbReference type="Gene3D" id="3.30.60.20">
    <property type="match status" value="2"/>
</dbReference>
<dbReference type="GO" id="GO:0005886">
    <property type="term" value="C:plasma membrane"/>
    <property type="evidence" value="ECO:0007669"/>
    <property type="project" value="UniProtKB-SubCell"/>
</dbReference>
<dbReference type="PROSITE" id="PS51285">
    <property type="entry name" value="AGC_KINASE_CTER"/>
    <property type="match status" value="1"/>
</dbReference>
<dbReference type="InterPro" id="IPR000961">
    <property type="entry name" value="AGC-kinase_C"/>
</dbReference>
<evidence type="ECO:0000256" key="7">
    <source>
        <dbReference type="ARBA" id="ARBA00022527"/>
    </source>
</evidence>
<evidence type="ECO:0000256" key="14">
    <source>
        <dbReference type="ARBA" id="ARBA00022777"/>
    </source>
</evidence>
<keyword evidence="8" id="KW-0597">Phosphoprotein</keyword>
<feature type="domain" description="Protein kinase" evidence="23">
    <location>
        <begin position="446"/>
        <end position="742"/>
    </location>
</feature>